<gene>
    <name evidence="1" type="ORF">MAR_032416</name>
</gene>
<dbReference type="Proteomes" id="UP001164746">
    <property type="component" value="Chromosome 10"/>
</dbReference>
<organism evidence="1 2">
    <name type="scientific">Mya arenaria</name>
    <name type="common">Soft-shell clam</name>
    <dbReference type="NCBI Taxonomy" id="6604"/>
    <lineage>
        <taxon>Eukaryota</taxon>
        <taxon>Metazoa</taxon>
        <taxon>Spiralia</taxon>
        <taxon>Lophotrochozoa</taxon>
        <taxon>Mollusca</taxon>
        <taxon>Bivalvia</taxon>
        <taxon>Autobranchia</taxon>
        <taxon>Heteroconchia</taxon>
        <taxon>Euheterodonta</taxon>
        <taxon>Imparidentia</taxon>
        <taxon>Neoheterodontei</taxon>
        <taxon>Myida</taxon>
        <taxon>Myoidea</taxon>
        <taxon>Myidae</taxon>
        <taxon>Mya</taxon>
    </lineage>
</organism>
<proteinExistence type="predicted"/>
<dbReference type="EMBL" id="CP111021">
    <property type="protein sequence ID" value="WAR17822.1"/>
    <property type="molecule type" value="Genomic_DNA"/>
</dbReference>
<evidence type="ECO:0000313" key="1">
    <source>
        <dbReference type="EMBL" id="WAR17822.1"/>
    </source>
</evidence>
<protein>
    <submittedName>
        <fullName evidence="1">Uncharacterized protein</fullName>
    </submittedName>
</protein>
<evidence type="ECO:0000313" key="2">
    <source>
        <dbReference type="Proteomes" id="UP001164746"/>
    </source>
</evidence>
<reference evidence="1" key="1">
    <citation type="submission" date="2022-11" db="EMBL/GenBank/DDBJ databases">
        <title>Centuries of genome instability and evolution in soft-shell clam transmissible cancer (bioRxiv).</title>
        <authorList>
            <person name="Hart S.F.M."/>
            <person name="Yonemitsu M.A."/>
            <person name="Giersch R.M."/>
            <person name="Beal B.F."/>
            <person name="Arriagada G."/>
            <person name="Davis B.W."/>
            <person name="Ostrander E.A."/>
            <person name="Goff S.P."/>
            <person name="Metzger M.J."/>
        </authorList>
    </citation>
    <scope>NUCLEOTIDE SEQUENCE</scope>
    <source>
        <strain evidence="1">MELC-2E11</strain>
        <tissue evidence="1">Siphon/mantle</tissue>
    </source>
</reference>
<keyword evidence="2" id="KW-1185">Reference proteome</keyword>
<accession>A0ABY7F872</accession>
<name>A0ABY7F872_MYAAR</name>
<sequence>MKKSDHERFFREMNSRPLGEPMLSCSVVVVEADVEYGVVEEGSHRKRQKLVRQEALGGGIVEGNMLGVFKDGDFNIPRPANLMRRVNRSHQKVCPKAVDTDYLLDDFVIGDVRVGDERHLMFATPCQLKFLGQTRRCLILQKLIEVLDEEPKVDGCVMDFEAGLWQALRSGVFREDS</sequence>